<keyword evidence="13" id="KW-0594">Phospholipid biosynthesis</keyword>
<dbReference type="OrthoDB" id="3641at2759"/>
<evidence type="ECO:0000256" key="7">
    <source>
        <dbReference type="ARBA" id="ARBA00022691"/>
    </source>
</evidence>
<evidence type="ECO:0000256" key="3">
    <source>
        <dbReference type="ARBA" id="ARBA00005189"/>
    </source>
</evidence>
<keyword evidence="17" id="KW-1185">Reference proteome</keyword>
<dbReference type="InterPro" id="IPR024960">
    <property type="entry name" value="PEMT/MFAP"/>
</dbReference>
<dbReference type="AlphaFoldDB" id="A0A1X6P9Z6"/>
<comment type="pathway">
    <text evidence="3">Lipid metabolism.</text>
</comment>
<reference evidence="16 17" key="1">
    <citation type="submission" date="2017-03" db="EMBL/GenBank/DDBJ databases">
        <title>WGS assembly of Porphyra umbilicalis.</title>
        <authorList>
            <person name="Brawley S.H."/>
            <person name="Blouin N.A."/>
            <person name="Ficko-Blean E."/>
            <person name="Wheeler G.L."/>
            <person name="Lohr M."/>
            <person name="Goodson H.V."/>
            <person name="Jenkins J.W."/>
            <person name="Blaby-Haas C.E."/>
            <person name="Helliwell K.E."/>
            <person name="Chan C."/>
            <person name="Marriage T."/>
            <person name="Bhattacharya D."/>
            <person name="Klein A.S."/>
            <person name="Badis Y."/>
            <person name="Brodie J."/>
            <person name="Cao Y."/>
            <person name="Collen J."/>
            <person name="Dittami S.M."/>
            <person name="Gachon C.M."/>
            <person name="Green B.R."/>
            <person name="Karpowicz S."/>
            <person name="Kim J.W."/>
            <person name="Kudahl U."/>
            <person name="Lin S."/>
            <person name="Michel G."/>
            <person name="Mittag M."/>
            <person name="Olson B.J."/>
            <person name="Pangilinan J."/>
            <person name="Peng Y."/>
            <person name="Qiu H."/>
            <person name="Shu S."/>
            <person name="Singer J.T."/>
            <person name="Smith A.G."/>
            <person name="Sprecher B.N."/>
            <person name="Wagner V."/>
            <person name="Wang W."/>
            <person name="Wang Z.-Y."/>
            <person name="Yan J."/>
            <person name="Yarish C."/>
            <person name="Zoeuner-Riek S."/>
            <person name="Zhuang Y."/>
            <person name="Zou Y."/>
            <person name="Lindquist E.A."/>
            <person name="Grimwood J."/>
            <person name="Barry K."/>
            <person name="Rokhsar D.S."/>
            <person name="Schmutz J."/>
            <person name="Stiller J.W."/>
            <person name="Grossman A.R."/>
            <person name="Prochnik S.E."/>
        </authorList>
    </citation>
    <scope>NUCLEOTIDE SEQUENCE [LARGE SCALE GENOMIC DNA]</scope>
    <source>
        <strain evidence="16">4086291</strain>
    </source>
</reference>
<keyword evidence="7" id="KW-0949">S-adenosyl-L-methionine</keyword>
<evidence type="ECO:0000256" key="5">
    <source>
        <dbReference type="ARBA" id="ARBA00022603"/>
    </source>
</evidence>
<evidence type="ECO:0000256" key="14">
    <source>
        <dbReference type="ARBA" id="ARBA00023264"/>
    </source>
</evidence>
<keyword evidence="4" id="KW-0444">Lipid biosynthesis</keyword>
<evidence type="ECO:0000256" key="8">
    <source>
        <dbReference type="ARBA" id="ARBA00022692"/>
    </source>
</evidence>
<accession>A0A1X6P9Z6</accession>
<dbReference type="PANTHER" id="PTHR15458:SF5">
    <property type="entry name" value="PHOSPHATIDYLETHANOLAMINE N-METHYLTRANSFERASE"/>
    <property type="match status" value="1"/>
</dbReference>
<comment type="subcellular location">
    <subcellularLocation>
        <location evidence="1">Endoplasmic reticulum membrane</location>
        <topology evidence="1">Multi-pass membrane protein</topology>
    </subcellularLocation>
</comment>
<dbReference type="EMBL" id="KV918835">
    <property type="protein sequence ID" value="OSX77555.1"/>
    <property type="molecule type" value="Genomic_DNA"/>
</dbReference>
<protein>
    <recommendedName>
        <fullName evidence="15">phosphatidyl-N-methylethanolamine N-methyltransferase</fullName>
        <ecNumber evidence="15">2.1.1.71</ecNumber>
    </recommendedName>
</protein>
<dbReference type="PROSITE" id="PS51599">
    <property type="entry name" value="SAM_PEMT_PEM2"/>
    <property type="match status" value="1"/>
</dbReference>
<evidence type="ECO:0000313" key="16">
    <source>
        <dbReference type="EMBL" id="OSX77555.1"/>
    </source>
</evidence>
<dbReference type="GO" id="GO:0000773">
    <property type="term" value="F:phosphatidyl-N-methylethanolamine N-methyltransferase activity"/>
    <property type="evidence" value="ECO:0007669"/>
    <property type="project" value="UniProtKB-EC"/>
</dbReference>
<keyword evidence="9" id="KW-0256">Endoplasmic reticulum</keyword>
<dbReference type="EC" id="2.1.1.71" evidence="15"/>
<evidence type="ECO:0000256" key="15">
    <source>
        <dbReference type="ARBA" id="ARBA00034137"/>
    </source>
</evidence>
<dbReference type="GO" id="GO:0006656">
    <property type="term" value="P:phosphatidylcholine biosynthetic process"/>
    <property type="evidence" value="ECO:0007669"/>
    <property type="project" value="UniProtKB-UniPathway"/>
</dbReference>
<organism evidence="16 17">
    <name type="scientific">Porphyra umbilicalis</name>
    <name type="common">Purple laver</name>
    <name type="synonym">Red alga</name>
    <dbReference type="NCBI Taxonomy" id="2786"/>
    <lineage>
        <taxon>Eukaryota</taxon>
        <taxon>Rhodophyta</taxon>
        <taxon>Bangiophyceae</taxon>
        <taxon>Bangiales</taxon>
        <taxon>Bangiaceae</taxon>
        <taxon>Porphyra</taxon>
    </lineage>
</organism>
<keyword evidence="11" id="KW-0443">Lipid metabolism</keyword>
<dbReference type="Proteomes" id="UP000218209">
    <property type="component" value="Unassembled WGS sequence"/>
</dbReference>
<evidence type="ECO:0000256" key="9">
    <source>
        <dbReference type="ARBA" id="ARBA00022824"/>
    </source>
</evidence>
<evidence type="ECO:0000256" key="1">
    <source>
        <dbReference type="ARBA" id="ARBA00004477"/>
    </source>
</evidence>
<evidence type="ECO:0000256" key="6">
    <source>
        <dbReference type="ARBA" id="ARBA00022679"/>
    </source>
</evidence>
<keyword evidence="8" id="KW-0812">Transmembrane</keyword>
<name>A0A1X6P9Z6_PORUM</name>
<evidence type="ECO:0000313" key="17">
    <source>
        <dbReference type="Proteomes" id="UP000218209"/>
    </source>
</evidence>
<keyword evidence="14" id="KW-1208">Phospholipid metabolism</keyword>
<evidence type="ECO:0000256" key="12">
    <source>
        <dbReference type="ARBA" id="ARBA00023136"/>
    </source>
</evidence>
<evidence type="ECO:0000256" key="4">
    <source>
        <dbReference type="ARBA" id="ARBA00022516"/>
    </source>
</evidence>
<dbReference type="Pfam" id="PF04191">
    <property type="entry name" value="PEMT"/>
    <property type="match status" value="1"/>
</dbReference>
<evidence type="ECO:0000256" key="11">
    <source>
        <dbReference type="ARBA" id="ARBA00023098"/>
    </source>
</evidence>
<evidence type="ECO:0000256" key="2">
    <source>
        <dbReference type="ARBA" id="ARBA00004969"/>
    </source>
</evidence>
<dbReference type="InterPro" id="IPR007318">
    <property type="entry name" value="Phopholipid_MeTrfase"/>
</dbReference>
<proteinExistence type="predicted"/>
<keyword evidence="6" id="KW-0808">Transferase</keyword>
<sequence>MWRLGVTGTYLGDYFGILMPARVTGFPFSWTSAPMYDGSTLLFLAKAIAEGSPVGLVLTAWVYIVYALARAWEDPFTAYIYERAAAEAAAGTTPAKKRQ</sequence>
<dbReference type="GO" id="GO:0005789">
    <property type="term" value="C:endoplasmic reticulum membrane"/>
    <property type="evidence" value="ECO:0007669"/>
    <property type="project" value="UniProtKB-SubCell"/>
</dbReference>
<dbReference type="GO" id="GO:0032259">
    <property type="term" value="P:methylation"/>
    <property type="evidence" value="ECO:0007669"/>
    <property type="project" value="UniProtKB-KW"/>
</dbReference>
<comment type="pathway">
    <text evidence="2">Phospholipid metabolism; phosphatidylcholine biosynthesis.</text>
</comment>
<gene>
    <name evidence="16" type="ORF">BU14_0144s0020</name>
</gene>
<keyword evidence="12" id="KW-0472">Membrane</keyword>
<evidence type="ECO:0000256" key="13">
    <source>
        <dbReference type="ARBA" id="ARBA00023209"/>
    </source>
</evidence>
<keyword evidence="5" id="KW-0489">Methyltransferase</keyword>
<dbReference type="PANTHER" id="PTHR15458">
    <property type="entry name" value="PHOSPHATIDYLETHANOLAMINE N-METHYLTRANSFERASE"/>
    <property type="match status" value="1"/>
</dbReference>
<evidence type="ECO:0000256" key="10">
    <source>
        <dbReference type="ARBA" id="ARBA00022989"/>
    </source>
</evidence>
<keyword evidence="10" id="KW-1133">Transmembrane helix</keyword>
<dbReference type="UniPathway" id="UPA00753"/>